<reference evidence="1" key="2">
    <citation type="submission" date="2023-05" db="EMBL/GenBank/DDBJ databases">
        <authorList>
            <person name="Fouks B."/>
        </authorList>
    </citation>
    <scope>NUCLEOTIDE SEQUENCE</scope>
    <source>
        <strain evidence="1">Stay&amp;Tobe</strain>
        <tissue evidence="1">Testes</tissue>
    </source>
</reference>
<accession>A0AAD8EJY2</accession>
<proteinExistence type="predicted"/>
<gene>
    <name evidence="1" type="ORF">L9F63_015069</name>
</gene>
<name>A0AAD8EJY2_DIPPU</name>
<feature type="non-terminal residue" evidence="1">
    <location>
        <position position="1"/>
    </location>
</feature>
<evidence type="ECO:0000313" key="2">
    <source>
        <dbReference type="Proteomes" id="UP001233999"/>
    </source>
</evidence>
<comment type="caution">
    <text evidence="1">The sequence shown here is derived from an EMBL/GenBank/DDBJ whole genome shotgun (WGS) entry which is preliminary data.</text>
</comment>
<protein>
    <submittedName>
        <fullName evidence="1">Uncharacterized protein</fullName>
    </submittedName>
</protein>
<evidence type="ECO:0000313" key="1">
    <source>
        <dbReference type="EMBL" id="KAJ9593365.1"/>
    </source>
</evidence>
<dbReference type="AlphaFoldDB" id="A0AAD8EJY2"/>
<feature type="non-terminal residue" evidence="1">
    <location>
        <position position="50"/>
    </location>
</feature>
<reference evidence="1" key="1">
    <citation type="journal article" date="2023" name="IScience">
        <title>Live-bearing cockroach genome reveals convergent evolutionary mechanisms linked to viviparity in insects and beyond.</title>
        <authorList>
            <person name="Fouks B."/>
            <person name="Harrison M.C."/>
            <person name="Mikhailova A.A."/>
            <person name="Marchal E."/>
            <person name="English S."/>
            <person name="Carruthers M."/>
            <person name="Jennings E.C."/>
            <person name="Chiamaka E.L."/>
            <person name="Frigard R.A."/>
            <person name="Pippel M."/>
            <person name="Attardo G.M."/>
            <person name="Benoit J.B."/>
            <person name="Bornberg-Bauer E."/>
            <person name="Tobe S.S."/>
        </authorList>
    </citation>
    <scope>NUCLEOTIDE SEQUENCE</scope>
    <source>
        <strain evidence="1">Stay&amp;Tobe</strain>
    </source>
</reference>
<organism evidence="1 2">
    <name type="scientific">Diploptera punctata</name>
    <name type="common">Pacific beetle cockroach</name>
    <dbReference type="NCBI Taxonomy" id="6984"/>
    <lineage>
        <taxon>Eukaryota</taxon>
        <taxon>Metazoa</taxon>
        <taxon>Ecdysozoa</taxon>
        <taxon>Arthropoda</taxon>
        <taxon>Hexapoda</taxon>
        <taxon>Insecta</taxon>
        <taxon>Pterygota</taxon>
        <taxon>Neoptera</taxon>
        <taxon>Polyneoptera</taxon>
        <taxon>Dictyoptera</taxon>
        <taxon>Blattodea</taxon>
        <taxon>Blaberoidea</taxon>
        <taxon>Blaberidae</taxon>
        <taxon>Diplopterinae</taxon>
        <taxon>Diploptera</taxon>
    </lineage>
</organism>
<sequence length="50" mass="5893">RRLWHLDSERNAISLLEFPLISWQEGISTELVTRLRFNPGSYCVFIATQQ</sequence>
<dbReference type="Proteomes" id="UP001233999">
    <property type="component" value="Unassembled WGS sequence"/>
</dbReference>
<keyword evidence="2" id="KW-1185">Reference proteome</keyword>
<dbReference type="EMBL" id="JASPKZ010003445">
    <property type="protein sequence ID" value="KAJ9593365.1"/>
    <property type="molecule type" value="Genomic_DNA"/>
</dbReference>